<evidence type="ECO:0000313" key="4">
    <source>
        <dbReference type="Proteomes" id="UP000005090"/>
    </source>
</evidence>
<dbReference type="Pfam" id="PF01609">
    <property type="entry name" value="DDE_Tnp_1"/>
    <property type="match status" value="1"/>
</dbReference>
<reference evidence="3 4" key="1">
    <citation type="journal article" date="2013" name="Genome Announc.">
        <title>Genome Sequence of the Obligate Gammaproteobacterial Methanotroph Methylomicrobium album Strain BG8.</title>
        <authorList>
            <person name="Kits K.D."/>
            <person name="Kalyuzhnaya M.G."/>
            <person name="Klotz M.G."/>
            <person name="Jetten M.S."/>
            <person name="Op den Camp H.J."/>
            <person name="Vuilleumier S."/>
            <person name="Bringel F."/>
            <person name="Dispirito A.A."/>
            <person name="Murrell J.C."/>
            <person name="Bruce D."/>
            <person name="Cheng J.F."/>
            <person name="Copeland A."/>
            <person name="Goodwin L."/>
            <person name="Hauser L."/>
            <person name="Lajus A."/>
            <person name="Land M.L."/>
            <person name="Lapidus A."/>
            <person name="Lucas S."/>
            <person name="Medigue C."/>
            <person name="Pitluck S."/>
            <person name="Woyke T."/>
            <person name="Zeytun A."/>
            <person name="Stein L.Y."/>
        </authorList>
    </citation>
    <scope>NUCLEOTIDE SEQUENCE [LARGE SCALE GENOMIC DNA]</scope>
    <source>
        <strain evidence="3 4">BG8</strain>
    </source>
</reference>
<dbReference type="PANTHER" id="PTHR30007">
    <property type="entry name" value="PHP DOMAIN PROTEIN"/>
    <property type="match status" value="1"/>
</dbReference>
<dbReference type="NCBIfam" id="NF033580">
    <property type="entry name" value="transpos_IS5_3"/>
    <property type="match status" value="1"/>
</dbReference>
<dbReference type="EMBL" id="CM001475">
    <property type="protein sequence ID" value="EIC29627.1"/>
    <property type="molecule type" value="Genomic_DNA"/>
</dbReference>
<dbReference type="InterPro" id="IPR025161">
    <property type="entry name" value="IS402-like_dom"/>
</dbReference>
<dbReference type="Proteomes" id="UP000005090">
    <property type="component" value="Chromosome"/>
</dbReference>
<dbReference type="Pfam" id="PF13340">
    <property type="entry name" value="DUF4096"/>
    <property type="match status" value="1"/>
</dbReference>
<protein>
    <submittedName>
        <fullName evidence="3">Transposase</fullName>
    </submittedName>
</protein>
<dbReference type="GO" id="GO:0003677">
    <property type="term" value="F:DNA binding"/>
    <property type="evidence" value="ECO:0007669"/>
    <property type="project" value="InterPro"/>
</dbReference>
<dbReference type="GO" id="GO:0004803">
    <property type="term" value="F:transposase activity"/>
    <property type="evidence" value="ECO:0007669"/>
    <property type="project" value="InterPro"/>
</dbReference>
<evidence type="ECO:0000259" key="2">
    <source>
        <dbReference type="Pfam" id="PF13340"/>
    </source>
</evidence>
<feature type="domain" description="Transposase IS4-like" evidence="1">
    <location>
        <begin position="98"/>
        <end position="245"/>
    </location>
</feature>
<evidence type="ECO:0000313" key="3">
    <source>
        <dbReference type="EMBL" id="EIC29627.1"/>
    </source>
</evidence>
<dbReference type="GO" id="GO:0006313">
    <property type="term" value="P:DNA transposition"/>
    <property type="evidence" value="ECO:0007669"/>
    <property type="project" value="InterPro"/>
</dbReference>
<keyword evidence="4" id="KW-1185">Reference proteome</keyword>
<proteinExistence type="predicted"/>
<dbReference type="RefSeq" id="WP_005371631.1">
    <property type="nucleotide sequence ID" value="NZ_CM001475.1"/>
</dbReference>
<dbReference type="PANTHER" id="PTHR30007:SF0">
    <property type="entry name" value="TRANSPOSASE"/>
    <property type="match status" value="1"/>
</dbReference>
<gene>
    <name evidence="3" type="ORF">Metal_1861</name>
</gene>
<sequence length="251" mass="28669">MGYKSDLTDAEWALIEPDFQPRSRRGRSHKHAKRTVINAILYVVKGGIEWRMMPNDFPPWQTVYDHFSKWNKRGVWEACLDRLVAYRREQVGRAAEPSYGIIDAQSVKTVYASEERGIDGGKKVKGHKRHIVVDILGNLLFVMVHAANLSDTKSACEILERTIDKWPLLKAFSADAGYGGTAVTFCTEVLNRPLHISRKIKDGWAVLPKRWVVERTFSWLGNFRRLSKDVEILTATSENMIRIAMLKITLA</sequence>
<dbReference type="InterPro" id="IPR002559">
    <property type="entry name" value="Transposase_11"/>
</dbReference>
<feature type="domain" description="Insertion element IS402-like" evidence="2">
    <location>
        <begin position="7"/>
        <end position="78"/>
    </location>
</feature>
<name>H8GP41_METAL</name>
<dbReference type="AlphaFoldDB" id="H8GP41"/>
<organism evidence="3 4">
    <name type="scientific">Methylomicrobium album BG8</name>
    <dbReference type="NCBI Taxonomy" id="686340"/>
    <lineage>
        <taxon>Bacteria</taxon>
        <taxon>Pseudomonadati</taxon>
        <taxon>Pseudomonadota</taxon>
        <taxon>Gammaproteobacteria</taxon>
        <taxon>Methylococcales</taxon>
        <taxon>Methylococcaceae</taxon>
        <taxon>Methylomicrobium</taxon>
    </lineage>
</organism>
<evidence type="ECO:0000259" key="1">
    <source>
        <dbReference type="Pfam" id="PF01609"/>
    </source>
</evidence>
<dbReference type="STRING" id="686340.Metal_1861"/>
<dbReference type="HOGENOM" id="CLU_055261_0_0_6"/>
<accession>H8GP41</accession>
<dbReference type="eggNOG" id="COG3293">
    <property type="taxonomic scope" value="Bacteria"/>
</dbReference>